<keyword evidence="1" id="KW-0723">Serine/threonine-protein kinase</keyword>
<dbReference type="CDD" id="cd13999">
    <property type="entry name" value="STKc_MAP3K-like"/>
    <property type="match status" value="1"/>
</dbReference>
<keyword evidence="2" id="KW-0808">Transferase</keyword>
<dbReference type="InterPro" id="IPR000719">
    <property type="entry name" value="Prot_kinase_dom"/>
</dbReference>
<dbReference type="PROSITE" id="PS00107">
    <property type="entry name" value="PROTEIN_KINASE_ATP"/>
    <property type="match status" value="1"/>
</dbReference>
<keyword evidence="5 6" id="KW-0067">ATP-binding</keyword>
<dbReference type="Gene3D" id="3.30.200.20">
    <property type="entry name" value="Phosphorylase Kinase, domain 1"/>
    <property type="match status" value="1"/>
</dbReference>
<comment type="caution">
    <text evidence="9">The sequence shown here is derived from an EMBL/GenBank/DDBJ whole genome shotgun (WGS) entry which is preliminary data.</text>
</comment>
<protein>
    <recommendedName>
        <fullName evidence="8">Protein kinase domain-containing protein</fullName>
    </recommendedName>
</protein>
<evidence type="ECO:0000259" key="8">
    <source>
        <dbReference type="PROSITE" id="PS50011"/>
    </source>
</evidence>
<dbReference type="SMART" id="SM00666">
    <property type="entry name" value="PB1"/>
    <property type="match status" value="1"/>
</dbReference>
<sequence length="1107" mass="123300">MKEPSTICGKKPNSSNNHQSKKLRLICSFNGAFRPRPPSGKLRYTGGETRVVSIDKTIPFSKLKSKISDLLPHAFRNTMPLFTLRYHVPNDGVETHLGLMTCDDDVRRMIDQYEKVEGKGKRARAWVYVFFGDDCVDGPVLSNCLQDLSYGFKGLRENGDERGSDLHPQIAREKGFLSGDFATHLAGGKSSGDSDNGPTLSNGFKGLCRNGDGKGTNRKTPTVCENGFQGGTCGTHSVGDKVKRVTSSESLRIMVLKQQLFGKRSGKVGDFGSGSGLVLEHGVMEFGNENGKCDDPFVDLFPTESVSSVNPSFVDNSYRVRMLDSGYRNAQFEESEDFWNLVPLPALSNSQPLNPTEGNLCVEPNSRQFVAAEQFLKQLCSPRANTEITSPDAKYDFRSDRPGVVRTMNRENIMPQAIDSDIVRTRFVRPSSSNQLVENARPMKSLYCTDSSVHSHRFGSSDTRNQRICPYHIRNHRRTPNVMASFHDVRWYGRPWAEIFYPVLRSSPKISKQGLAVRSYHPNSWKPSCGSHQQKEENATRIIEYGMNNRTRFTVPYGSQENLGDEVGLGGMQHGELNPNECFGELPGAADQFLLPLNGVENQSSNTRDVNTHLDLLADPGSRQHELPCQTICQNLLIMPMNSHIYSDIKKKLHLVDQQGVASTTSFLSSPGYSHWTAIDTGSSNNPFINCPQTIQSCIASSVDLSLHNLSLSSFKEVEPSAPSSPASTEVSEALLKPQSTPPELMDEEDFCLDLRVEKSCEIASISFSDNGSMTEKDNDQNPETQEYTKKTDKCSRVEGGIPTKLPTIKSSDLEYIKELGSGTYGTVFYGKWKGSDVAIKRLKSSCFTDSAVQEDRLMYIRTRHPNTVAQCSEPVQLFLLDNKSMPVADFRKEAHILGQLHHPNIVALYGVVTDGPVTNLATVTEYMVNGSLKQVLRRKDRTIDRRKRLIIARDAAFGMEYLHGKNIVHFDLKSHNFLMNMRDPLRPVCKIGDLGLSKIKQKTLVSGGVRGTIPWMAPELLNSESMVTEKVDVYSFGIVMWELLAGEEPYTTGIIKGNLRPEIPCWCDPAWRSLMERCWSPDPDARPAFSEIAKELRAMAAAMNII</sequence>
<dbReference type="Proteomes" id="UP001188597">
    <property type="component" value="Unassembled WGS sequence"/>
</dbReference>
<feature type="domain" description="Protein kinase" evidence="8">
    <location>
        <begin position="814"/>
        <end position="1100"/>
    </location>
</feature>
<dbReference type="InterPro" id="IPR017441">
    <property type="entry name" value="Protein_kinase_ATP_BS"/>
</dbReference>
<dbReference type="PRINTS" id="PR00109">
    <property type="entry name" value="TYRKINASE"/>
</dbReference>
<evidence type="ECO:0000256" key="3">
    <source>
        <dbReference type="ARBA" id="ARBA00022741"/>
    </source>
</evidence>
<dbReference type="EMBL" id="JAVXUP010000533">
    <property type="protein sequence ID" value="KAK3025721.1"/>
    <property type="molecule type" value="Genomic_DNA"/>
</dbReference>
<evidence type="ECO:0000313" key="10">
    <source>
        <dbReference type="Proteomes" id="UP001188597"/>
    </source>
</evidence>
<evidence type="ECO:0000256" key="7">
    <source>
        <dbReference type="SAM" id="MobiDB-lite"/>
    </source>
</evidence>
<gene>
    <name evidence="9" type="ORF">RJ639_042490</name>
</gene>
<evidence type="ECO:0000256" key="6">
    <source>
        <dbReference type="PROSITE-ProRule" id="PRU10141"/>
    </source>
</evidence>
<dbReference type="GO" id="GO:0005524">
    <property type="term" value="F:ATP binding"/>
    <property type="evidence" value="ECO:0007669"/>
    <property type="project" value="UniProtKB-UniRule"/>
</dbReference>
<dbReference type="SMART" id="SM00220">
    <property type="entry name" value="S_TKc"/>
    <property type="match status" value="1"/>
</dbReference>
<dbReference type="Pfam" id="PF00564">
    <property type="entry name" value="PB1"/>
    <property type="match status" value="1"/>
</dbReference>
<dbReference type="SUPFAM" id="SSF54277">
    <property type="entry name" value="CAD &amp; PB1 domains"/>
    <property type="match status" value="1"/>
</dbReference>
<dbReference type="PROSITE" id="PS50011">
    <property type="entry name" value="PROTEIN_KINASE_DOM"/>
    <property type="match status" value="1"/>
</dbReference>
<dbReference type="InterPro" id="IPR008271">
    <property type="entry name" value="Ser/Thr_kinase_AS"/>
</dbReference>
<keyword evidence="4" id="KW-0418">Kinase</keyword>
<reference evidence="9" key="1">
    <citation type="submission" date="2022-12" db="EMBL/GenBank/DDBJ databases">
        <title>Draft genome assemblies for two species of Escallonia (Escalloniales).</title>
        <authorList>
            <person name="Chanderbali A."/>
            <person name="Dervinis C."/>
            <person name="Anghel I."/>
            <person name="Soltis D."/>
            <person name="Soltis P."/>
            <person name="Zapata F."/>
        </authorList>
    </citation>
    <scope>NUCLEOTIDE SEQUENCE</scope>
    <source>
        <strain evidence="9">UCBG64.0493</strain>
        <tissue evidence="9">Leaf</tissue>
    </source>
</reference>
<dbReference type="GO" id="GO:0005737">
    <property type="term" value="C:cytoplasm"/>
    <property type="evidence" value="ECO:0007669"/>
    <property type="project" value="TreeGrafter"/>
</dbReference>
<keyword evidence="10" id="KW-1185">Reference proteome</keyword>
<dbReference type="Pfam" id="PF07714">
    <property type="entry name" value="PK_Tyr_Ser-Thr"/>
    <property type="match status" value="1"/>
</dbReference>
<feature type="compositionally biased region" description="Low complexity" evidence="7">
    <location>
        <begin position="720"/>
        <end position="734"/>
    </location>
</feature>
<dbReference type="AlphaFoldDB" id="A0AA88WDE3"/>
<evidence type="ECO:0000256" key="4">
    <source>
        <dbReference type="ARBA" id="ARBA00022777"/>
    </source>
</evidence>
<evidence type="ECO:0000256" key="5">
    <source>
        <dbReference type="ARBA" id="ARBA00022840"/>
    </source>
</evidence>
<dbReference type="SUPFAM" id="SSF56112">
    <property type="entry name" value="Protein kinase-like (PK-like)"/>
    <property type="match status" value="1"/>
</dbReference>
<dbReference type="InterPro" id="IPR011009">
    <property type="entry name" value="Kinase-like_dom_sf"/>
</dbReference>
<dbReference type="PROSITE" id="PS00108">
    <property type="entry name" value="PROTEIN_KINASE_ST"/>
    <property type="match status" value="1"/>
</dbReference>
<dbReference type="InterPro" id="IPR050167">
    <property type="entry name" value="Ser_Thr_protein_kinase"/>
</dbReference>
<feature type="region of interest" description="Disordered" evidence="7">
    <location>
        <begin position="717"/>
        <end position="743"/>
    </location>
</feature>
<feature type="region of interest" description="Disordered" evidence="7">
    <location>
        <begin position="771"/>
        <end position="794"/>
    </location>
</feature>
<dbReference type="PANTHER" id="PTHR23257:SF824">
    <property type="entry name" value="PROTEIN KINASE DOMAIN-CONTAINING PROTEIN"/>
    <property type="match status" value="1"/>
</dbReference>
<dbReference type="GO" id="GO:0007165">
    <property type="term" value="P:signal transduction"/>
    <property type="evidence" value="ECO:0007669"/>
    <property type="project" value="TreeGrafter"/>
</dbReference>
<feature type="binding site" evidence="6">
    <location>
        <position position="841"/>
    </location>
    <ligand>
        <name>ATP</name>
        <dbReference type="ChEBI" id="CHEBI:30616"/>
    </ligand>
</feature>
<dbReference type="InterPro" id="IPR000270">
    <property type="entry name" value="PB1_dom"/>
</dbReference>
<dbReference type="PANTHER" id="PTHR23257">
    <property type="entry name" value="SERINE-THREONINE PROTEIN KINASE"/>
    <property type="match status" value="1"/>
</dbReference>
<keyword evidence="3 6" id="KW-0547">Nucleotide-binding</keyword>
<evidence type="ECO:0000313" key="9">
    <source>
        <dbReference type="EMBL" id="KAK3025721.1"/>
    </source>
</evidence>
<dbReference type="Gene3D" id="1.10.510.10">
    <property type="entry name" value="Transferase(Phosphotransferase) domain 1"/>
    <property type="match status" value="1"/>
</dbReference>
<evidence type="ECO:0000256" key="2">
    <source>
        <dbReference type="ARBA" id="ARBA00022679"/>
    </source>
</evidence>
<dbReference type="GO" id="GO:0004674">
    <property type="term" value="F:protein serine/threonine kinase activity"/>
    <property type="evidence" value="ECO:0007669"/>
    <property type="project" value="UniProtKB-KW"/>
</dbReference>
<organism evidence="9 10">
    <name type="scientific">Escallonia herrerae</name>
    <dbReference type="NCBI Taxonomy" id="1293975"/>
    <lineage>
        <taxon>Eukaryota</taxon>
        <taxon>Viridiplantae</taxon>
        <taxon>Streptophyta</taxon>
        <taxon>Embryophyta</taxon>
        <taxon>Tracheophyta</taxon>
        <taxon>Spermatophyta</taxon>
        <taxon>Magnoliopsida</taxon>
        <taxon>eudicotyledons</taxon>
        <taxon>Gunneridae</taxon>
        <taxon>Pentapetalae</taxon>
        <taxon>asterids</taxon>
        <taxon>campanulids</taxon>
        <taxon>Escalloniales</taxon>
        <taxon>Escalloniaceae</taxon>
        <taxon>Escallonia</taxon>
    </lineage>
</organism>
<feature type="region of interest" description="Disordered" evidence="7">
    <location>
        <begin position="1"/>
        <end position="20"/>
    </location>
</feature>
<proteinExistence type="predicted"/>
<evidence type="ECO:0000256" key="1">
    <source>
        <dbReference type="ARBA" id="ARBA00022527"/>
    </source>
</evidence>
<accession>A0AA88WDE3</accession>
<dbReference type="CDD" id="cd06410">
    <property type="entry name" value="PB1_UP2"/>
    <property type="match status" value="1"/>
</dbReference>
<dbReference type="InterPro" id="IPR001245">
    <property type="entry name" value="Ser-Thr/Tyr_kinase_cat_dom"/>
</dbReference>
<name>A0AA88WDE3_9ASTE</name>